<dbReference type="AlphaFoldDB" id="A0AA49JBC5"/>
<dbReference type="PANTHER" id="PTHR46401">
    <property type="entry name" value="GLYCOSYLTRANSFERASE WBBK-RELATED"/>
    <property type="match status" value="1"/>
</dbReference>
<dbReference type="SUPFAM" id="SSF53756">
    <property type="entry name" value="UDP-Glycosyltransferase/glycogen phosphorylase"/>
    <property type="match status" value="1"/>
</dbReference>
<name>A0AA49JBC5_9BACT</name>
<protein>
    <submittedName>
        <fullName evidence="2">Glycosyltransferase</fullName>
        <ecNumber evidence="2">2.4.-.-</ecNumber>
    </submittedName>
</protein>
<keyword evidence="1 2" id="KW-0808">Transferase</keyword>
<reference evidence="2" key="1">
    <citation type="journal article" date="2023" name="Comput. Struct. Biotechnol. J.">
        <title>Discovery of a novel marine Bacteroidetes with a rich repertoire of carbohydrate-active enzymes.</title>
        <authorList>
            <person name="Chen B."/>
            <person name="Liu G."/>
            <person name="Chen Q."/>
            <person name="Wang H."/>
            <person name="Liu L."/>
            <person name="Tang K."/>
        </authorList>
    </citation>
    <scope>NUCLEOTIDE SEQUENCE</scope>
    <source>
        <strain evidence="2">TK19036</strain>
    </source>
</reference>
<gene>
    <name evidence="2" type="ORF">K4G66_18975</name>
</gene>
<dbReference type="EC" id="2.4.-.-" evidence="2"/>
<dbReference type="Gene3D" id="3.40.50.2000">
    <property type="entry name" value="Glycogen Phosphorylase B"/>
    <property type="match status" value="1"/>
</dbReference>
<evidence type="ECO:0000313" key="2">
    <source>
        <dbReference type="EMBL" id="WKN34463.1"/>
    </source>
</evidence>
<evidence type="ECO:0000256" key="1">
    <source>
        <dbReference type="ARBA" id="ARBA00022679"/>
    </source>
</evidence>
<dbReference type="PANTHER" id="PTHR46401:SF2">
    <property type="entry name" value="GLYCOSYLTRANSFERASE WBBK-RELATED"/>
    <property type="match status" value="1"/>
</dbReference>
<dbReference type="EMBL" id="CP120682">
    <property type="protein sequence ID" value="WKN34463.1"/>
    <property type="molecule type" value="Genomic_DNA"/>
</dbReference>
<dbReference type="GO" id="GO:0009103">
    <property type="term" value="P:lipopolysaccharide biosynthetic process"/>
    <property type="evidence" value="ECO:0007669"/>
    <property type="project" value="TreeGrafter"/>
</dbReference>
<accession>A0AA49JBC5</accession>
<dbReference type="GO" id="GO:0016757">
    <property type="term" value="F:glycosyltransferase activity"/>
    <property type="evidence" value="ECO:0007669"/>
    <property type="project" value="UniProtKB-KW"/>
</dbReference>
<sequence>MTQKPILILALPKHDDAFTSTSYQLAKEFARERMVWYISHPYTWIDFLKNIRKKKAWKRFWASWNIKLVTEDTAQEQLTVLYLPLVLPINGLPPGLLYDVLSTLNHRWIAATLQKLIRRQRIDEYIFINSHDFYLGRIYRWLPSPFLYIYHCIDPIIKAYSARHGVYLEKEAATQADLVITTSPFLQRKMQQYHPKSYCVPNAANFALSHRATLPETEMHPEVRKIAGPRVGYIGNIERRINYTWLTEIFTRRANWQLVMIGPRSDQYIPESFLQLSNVHFIPPVPHHQLPNVLKAFDVAFIPFQKDEVSAQIYPLKLFEYMGSGKPVVTTDFNHEVIEPFQEDIYVGATAVELEDAIEKALTEKEETRSRRRIQIASQNDWAARGQQFSELINEHSYVKAH</sequence>
<keyword evidence="2" id="KW-0328">Glycosyltransferase</keyword>
<organism evidence="2">
    <name type="scientific">Roseihalotalea indica</name>
    <dbReference type="NCBI Taxonomy" id="2867963"/>
    <lineage>
        <taxon>Bacteria</taxon>
        <taxon>Pseudomonadati</taxon>
        <taxon>Bacteroidota</taxon>
        <taxon>Cytophagia</taxon>
        <taxon>Cytophagales</taxon>
        <taxon>Catalimonadaceae</taxon>
        <taxon>Roseihalotalea</taxon>
    </lineage>
</organism>
<proteinExistence type="predicted"/>
<reference evidence="2" key="2">
    <citation type="journal article" date="2024" name="Antonie Van Leeuwenhoek">
        <title>Roseihalotalea indica gen. nov., sp. nov., a halophilic Bacteroidetes from mesopelagic Southwest Indian Ocean with higher carbohydrate metabolic potential.</title>
        <authorList>
            <person name="Chen B."/>
            <person name="Zhang M."/>
            <person name="Lin D."/>
            <person name="Ye J."/>
            <person name="Tang K."/>
        </authorList>
    </citation>
    <scope>NUCLEOTIDE SEQUENCE</scope>
    <source>
        <strain evidence="2">TK19036</strain>
    </source>
</reference>
<dbReference type="Pfam" id="PF13692">
    <property type="entry name" value="Glyco_trans_1_4"/>
    <property type="match status" value="1"/>
</dbReference>
<dbReference type="Gene3D" id="3.40.50.11010">
    <property type="match status" value="1"/>
</dbReference>